<keyword evidence="2" id="KW-1185">Reference proteome</keyword>
<gene>
    <name evidence="1" type="ORF">HAT2_00750</name>
</gene>
<dbReference type="Proteomes" id="UP000253816">
    <property type="component" value="Unassembled WGS sequence"/>
</dbReference>
<reference evidence="1 2" key="1">
    <citation type="submission" date="2018-07" db="EMBL/GenBank/DDBJ databases">
        <title>Comparative genomics of the Candidatus Parilichlamydiaceae reveals evidence of convergent evolution and genome reduction in the phylum Chlamydiae.</title>
        <authorList>
            <person name="Taylor-Brown A."/>
            <person name="Polkinghorne A."/>
        </authorList>
    </citation>
    <scope>NUCLEOTIDE SEQUENCE [LARGE SCALE GENOMIC DNA]</scope>
    <source>
        <strain evidence="1 2">Hat2</strain>
    </source>
</reference>
<protein>
    <submittedName>
        <fullName evidence="1">Uncharacterized protein</fullName>
    </submittedName>
</protein>
<organism evidence="1 2">
    <name type="scientific">Candidatus Similichlamydia laticola</name>
    <dbReference type="NCBI Taxonomy" id="2170265"/>
    <lineage>
        <taxon>Bacteria</taxon>
        <taxon>Pseudomonadati</taxon>
        <taxon>Chlamydiota</taxon>
        <taxon>Chlamydiia</taxon>
        <taxon>Parachlamydiales</taxon>
        <taxon>Candidatus Parilichlamydiaceae</taxon>
        <taxon>Candidatus Similichlamydia</taxon>
    </lineage>
</organism>
<evidence type="ECO:0000313" key="1">
    <source>
        <dbReference type="EMBL" id="RDB31148.1"/>
    </source>
</evidence>
<proteinExistence type="predicted"/>
<name>A0A369KB58_9BACT</name>
<evidence type="ECO:0000313" key="2">
    <source>
        <dbReference type="Proteomes" id="UP000253816"/>
    </source>
</evidence>
<comment type="caution">
    <text evidence="1">The sequence shown here is derived from an EMBL/GenBank/DDBJ whole genome shotgun (WGS) entry which is preliminary data.</text>
</comment>
<sequence>MAEKAGPIGRHRKNISDMNYPCSVEYAIHPDKEYRFVQSALRVCGSGL</sequence>
<dbReference type="EMBL" id="QQBG01000028">
    <property type="protein sequence ID" value="RDB31148.1"/>
    <property type="molecule type" value="Genomic_DNA"/>
</dbReference>
<dbReference type="AlphaFoldDB" id="A0A369KB58"/>
<accession>A0A369KB58</accession>